<protein>
    <submittedName>
        <fullName evidence="2">Uncharacterized protein</fullName>
    </submittedName>
</protein>
<evidence type="ECO:0000256" key="1">
    <source>
        <dbReference type="SAM" id="MobiDB-lite"/>
    </source>
</evidence>
<dbReference type="EMBL" id="CM018050">
    <property type="protein sequence ID" value="KAA8517594.1"/>
    <property type="molecule type" value="Genomic_DNA"/>
</dbReference>
<feature type="compositionally biased region" description="Acidic residues" evidence="1">
    <location>
        <begin position="1"/>
        <end position="12"/>
    </location>
</feature>
<gene>
    <name evidence="2" type="ORF">F0562_015068</name>
</gene>
<dbReference type="AlphaFoldDB" id="A0A5J4ZIE2"/>
<feature type="region of interest" description="Disordered" evidence="1">
    <location>
        <begin position="1"/>
        <end position="21"/>
    </location>
</feature>
<evidence type="ECO:0000313" key="3">
    <source>
        <dbReference type="Proteomes" id="UP000325577"/>
    </source>
</evidence>
<reference evidence="2 3" key="1">
    <citation type="submission" date="2019-09" db="EMBL/GenBank/DDBJ databases">
        <title>A chromosome-level genome assembly of the Chinese tupelo Nyssa sinensis.</title>
        <authorList>
            <person name="Yang X."/>
            <person name="Kang M."/>
            <person name="Yang Y."/>
            <person name="Xiong H."/>
            <person name="Wang M."/>
            <person name="Zhang Z."/>
            <person name="Wang Z."/>
            <person name="Wu H."/>
            <person name="Ma T."/>
            <person name="Liu J."/>
            <person name="Xi Z."/>
        </authorList>
    </citation>
    <scope>NUCLEOTIDE SEQUENCE [LARGE SCALE GENOMIC DNA]</scope>
    <source>
        <strain evidence="2">J267</strain>
        <tissue evidence="2">Leaf</tissue>
    </source>
</reference>
<proteinExistence type="predicted"/>
<organism evidence="2 3">
    <name type="scientific">Nyssa sinensis</name>
    <dbReference type="NCBI Taxonomy" id="561372"/>
    <lineage>
        <taxon>Eukaryota</taxon>
        <taxon>Viridiplantae</taxon>
        <taxon>Streptophyta</taxon>
        <taxon>Embryophyta</taxon>
        <taxon>Tracheophyta</taxon>
        <taxon>Spermatophyta</taxon>
        <taxon>Magnoliopsida</taxon>
        <taxon>eudicotyledons</taxon>
        <taxon>Gunneridae</taxon>
        <taxon>Pentapetalae</taxon>
        <taxon>asterids</taxon>
        <taxon>Cornales</taxon>
        <taxon>Nyssaceae</taxon>
        <taxon>Nyssa</taxon>
    </lineage>
</organism>
<sequence length="71" mass="7331">MSEDGSEEDISSDEPYLPSLGEAITEITTLVANEAEGANRVNASPNEVTVDLGLGVPAKGTEAKGVVEERA</sequence>
<name>A0A5J4ZIE2_9ASTE</name>
<dbReference type="Proteomes" id="UP000325577">
    <property type="component" value="Linkage Group LG7"/>
</dbReference>
<evidence type="ECO:0000313" key="2">
    <source>
        <dbReference type="EMBL" id="KAA8517594.1"/>
    </source>
</evidence>
<accession>A0A5J4ZIE2</accession>
<keyword evidence="3" id="KW-1185">Reference proteome</keyword>